<accession>A0A9N9FKS6</accession>
<dbReference type="AlphaFoldDB" id="A0A9N9FKS6"/>
<organism evidence="1 2">
    <name type="scientific">Cetraspora pellucida</name>
    <dbReference type="NCBI Taxonomy" id="1433469"/>
    <lineage>
        <taxon>Eukaryota</taxon>
        <taxon>Fungi</taxon>
        <taxon>Fungi incertae sedis</taxon>
        <taxon>Mucoromycota</taxon>
        <taxon>Glomeromycotina</taxon>
        <taxon>Glomeromycetes</taxon>
        <taxon>Diversisporales</taxon>
        <taxon>Gigasporaceae</taxon>
        <taxon>Cetraspora</taxon>
    </lineage>
</organism>
<comment type="caution">
    <text evidence="1">The sequence shown here is derived from an EMBL/GenBank/DDBJ whole genome shotgun (WGS) entry which is preliminary data.</text>
</comment>
<evidence type="ECO:0000313" key="1">
    <source>
        <dbReference type="EMBL" id="CAG8543242.1"/>
    </source>
</evidence>
<name>A0A9N9FKS6_9GLOM</name>
<proteinExistence type="predicted"/>
<dbReference type="Proteomes" id="UP000789759">
    <property type="component" value="Unassembled WGS sequence"/>
</dbReference>
<protein>
    <submittedName>
        <fullName evidence="1">15931_t:CDS:1</fullName>
    </submittedName>
</protein>
<evidence type="ECO:0000313" key="2">
    <source>
        <dbReference type="Proteomes" id="UP000789759"/>
    </source>
</evidence>
<sequence length="60" mass="6771">MKDIYELIQSPPLQPPSQSFGSTTRAEPFISRLSLIRKRSMIQVLCCSDELSNSCIQLVN</sequence>
<dbReference type="EMBL" id="CAJVQA010002319">
    <property type="protein sequence ID" value="CAG8543242.1"/>
    <property type="molecule type" value="Genomic_DNA"/>
</dbReference>
<gene>
    <name evidence="1" type="ORF">CPELLU_LOCUS4396</name>
</gene>
<keyword evidence="2" id="KW-1185">Reference proteome</keyword>
<reference evidence="1" key="1">
    <citation type="submission" date="2021-06" db="EMBL/GenBank/DDBJ databases">
        <authorList>
            <person name="Kallberg Y."/>
            <person name="Tangrot J."/>
            <person name="Rosling A."/>
        </authorList>
    </citation>
    <scope>NUCLEOTIDE SEQUENCE</scope>
    <source>
        <strain evidence="1">FL966</strain>
    </source>
</reference>